<evidence type="ECO:0000256" key="1">
    <source>
        <dbReference type="SAM" id="MobiDB-lite"/>
    </source>
</evidence>
<dbReference type="EMBL" id="KB206783">
    <property type="protein sequence ID" value="ELP87835.1"/>
    <property type="molecule type" value="Genomic_DNA"/>
</dbReference>
<reference evidence="3 4" key="1">
    <citation type="submission" date="2012-10" db="EMBL/GenBank/DDBJ databases">
        <authorList>
            <person name="Zafar N."/>
            <person name="Inman J."/>
            <person name="Hall N."/>
            <person name="Lorenzi H."/>
            <person name="Caler E."/>
        </authorList>
    </citation>
    <scope>NUCLEOTIDE SEQUENCE [LARGE SCALE GENOMIC DNA]</scope>
    <source>
        <strain evidence="3 4">IP1</strain>
    </source>
</reference>
<feature type="compositionally biased region" description="Basic and acidic residues" evidence="1">
    <location>
        <begin position="355"/>
        <end position="366"/>
    </location>
</feature>
<keyword evidence="2" id="KW-0732">Signal</keyword>
<evidence type="ECO:0000313" key="4">
    <source>
        <dbReference type="Proteomes" id="UP000014680"/>
    </source>
</evidence>
<sequence>MTITFIVILLFVQVFGQPGASNQETVTLDEESRQKFKQFFKDYTEFIVLLNHHREFFKDRENWFSPNLWKLVNELKDLESEMFHFISDIYTKGIITKNDCEKWLSKFSTTYNTANTDNGYGRYLLLLKENIENVMMSLEIEDDDKQDIVKRLLLSINFFDNKHKVMQQLAQLMHLNRKPVFLKANNKFGDFIETLGKFVSPQRRFQKPDHSRLLPRVEDGTSTLNAPEPKNKRHMMTVTEMIKNPGIEIPPPKHPDEKREVEPGWRPLTQEELKRPTPSFGSPKPSKPLKRQIPVERRSHPPLIRTKGQSDERRPIYTPKEGVDKESPSPREDIVEPPMMNQKRTLRRQTPVMRSPERPLDRETGVKRRPLVRQDSISSVSGEKESYTESIPKIPPPKPQRKSLSEPKDEQHLYDNYPVDKNGHRIPPPKPKRKALLRQNNFQDYQEEPPKSPTTTKQPVFIEMKEIVHHGSDEESGVDELIKQTEAGFGVDKTPETVQKSKRRHLLGKIKEKMHRTKRDSDSDSD</sequence>
<accession>A0A0A1U1D2</accession>
<dbReference type="AlphaFoldDB" id="A0A0A1U1D2"/>
<feature type="signal peptide" evidence="2">
    <location>
        <begin position="1"/>
        <end position="16"/>
    </location>
</feature>
<feature type="compositionally biased region" description="Basic and acidic residues" evidence="1">
    <location>
        <begin position="251"/>
        <end position="275"/>
    </location>
</feature>
<proteinExistence type="predicted"/>
<feature type="compositionally biased region" description="Basic and acidic residues" evidence="1">
    <location>
        <begin position="403"/>
        <end position="413"/>
    </location>
</feature>
<dbReference type="GeneID" id="14886924"/>
<dbReference type="Proteomes" id="UP000014680">
    <property type="component" value="Unassembled WGS sequence"/>
</dbReference>
<dbReference type="RefSeq" id="XP_004254606.1">
    <property type="nucleotide sequence ID" value="XM_004254558.1"/>
</dbReference>
<feature type="compositionally biased region" description="Basic and acidic residues" evidence="1">
    <location>
        <begin position="308"/>
        <end position="334"/>
    </location>
</feature>
<name>A0A0A1U1D2_ENTIV</name>
<evidence type="ECO:0000256" key="2">
    <source>
        <dbReference type="SAM" id="SignalP"/>
    </source>
</evidence>
<gene>
    <name evidence="3" type="ORF">EIN_273720</name>
</gene>
<dbReference type="KEGG" id="eiv:EIN_273720"/>
<feature type="chain" id="PRO_5001980121" evidence="2">
    <location>
        <begin position="17"/>
        <end position="526"/>
    </location>
</feature>
<evidence type="ECO:0000313" key="3">
    <source>
        <dbReference type="EMBL" id="ELP87835.1"/>
    </source>
</evidence>
<dbReference type="VEuPathDB" id="AmoebaDB:EIN_273720"/>
<feature type="region of interest" description="Disordered" evidence="1">
    <location>
        <begin position="244"/>
        <end position="459"/>
    </location>
</feature>
<keyword evidence="4" id="KW-1185">Reference proteome</keyword>
<organism evidence="3 4">
    <name type="scientific">Entamoeba invadens IP1</name>
    <dbReference type="NCBI Taxonomy" id="370355"/>
    <lineage>
        <taxon>Eukaryota</taxon>
        <taxon>Amoebozoa</taxon>
        <taxon>Evosea</taxon>
        <taxon>Archamoebae</taxon>
        <taxon>Mastigamoebida</taxon>
        <taxon>Entamoebidae</taxon>
        <taxon>Entamoeba</taxon>
    </lineage>
</organism>
<protein>
    <submittedName>
        <fullName evidence="3">Uncharacterized protein</fullName>
    </submittedName>
</protein>